<organism evidence="4">
    <name type="scientific">Aerophobetes bacterium</name>
    <dbReference type="NCBI Taxonomy" id="2030807"/>
    <lineage>
        <taxon>Bacteria</taxon>
        <taxon>Candidatus Aerophobota</taxon>
    </lineage>
</organism>
<evidence type="ECO:0000256" key="3">
    <source>
        <dbReference type="SAM" id="MobiDB-lite"/>
    </source>
</evidence>
<sequence length="243" mass="26980">MRRKKVEFIFLFLFIFSIVLCAGSLFSYAKMPEIEIDSWVSISGEIDKAKADEVILALMNLDSKPGSAPIGIRISSAGGSLTAVMAICDVIKALRHPVVTLALGEATSGAAIILSCGDKRYLGEHTIVMLHQPTVVFEGWSFNLEELQEFSLALKKIENQMYHLLAKNTGKTEEEIKQALKKELWLTAREAIEFGLADEVLKKGELGIKVREEDSSLKEEKEEKKKEKPDANFPSPPPCQNLN</sequence>
<dbReference type="GO" id="GO:0051117">
    <property type="term" value="F:ATPase binding"/>
    <property type="evidence" value="ECO:0007669"/>
    <property type="project" value="TreeGrafter"/>
</dbReference>
<dbReference type="PANTHER" id="PTHR10381:SF11">
    <property type="entry name" value="ATP-DEPENDENT CLP PROTEASE PROTEOLYTIC SUBUNIT, MITOCHONDRIAL"/>
    <property type="match status" value="1"/>
</dbReference>
<keyword evidence="4" id="KW-0645">Protease</keyword>
<comment type="caution">
    <text evidence="4">The sequence shown here is derived from an EMBL/GenBank/DDBJ whole genome shotgun (WGS) entry which is preliminary data.</text>
</comment>
<reference evidence="4" key="1">
    <citation type="journal article" date="2020" name="mSystems">
        <title>Genome- and Community-Level Interaction Insights into Carbon Utilization and Element Cycling Functions of Hydrothermarchaeota in Hydrothermal Sediment.</title>
        <authorList>
            <person name="Zhou Z."/>
            <person name="Liu Y."/>
            <person name="Xu W."/>
            <person name="Pan J."/>
            <person name="Luo Z.H."/>
            <person name="Li M."/>
        </authorList>
    </citation>
    <scope>NUCLEOTIDE SEQUENCE [LARGE SCALE GENOMIC DNA]</scope>
    <source>
        <strain evidence="4">HyVt-92</strain>
    </source>
</reference>
<dbReference type="SUPFAM" id="SSF52096">
    <property type="entry name" value="ClpP/crotonase"/>
    <property type="match status" value="1"/>
</dbReference>
<keyword evidence="4" id="KW-0378">Hydrolase</keyword>
<dbReference type="CDD" id="cd07017">
    <property type="entry name" value="S14_ClpP_2"/>
    <property type="match status" value="1"/>
</dbReference>
<evidence type="ECO:0000256" key="2">
    <source>
        <dbReference type="RuleBase" id="RU003567"/>
    </source>
</evidence>
<dbReference type="InterPro" id="IPR029045">
    <property type="entry name" value="ClpP/crotonase-like_dom_sf"/>
</dbReference>
<dbReference type="GO" id="GO:0004176">
    <property type="term" value="F:ATP-dependent peptidase activity"/>
    <property type="evidence" value="ECO:0007669"/>
    <property type="project" value="InterPro"/>
</dbReference>
<evidence type="ECO:0000313" key="4">
    <source>
        <dbReference type="EMBL" id="HHF97941.1"/>
    </source>
</evidence>
<dbReference type="Gene3D" id="3.90.226.10">
    <property type="entry name" value="2-enoyl-CoA Hydratase, Chain A, domain 1"/>
    <property type="match status" value="1"/>
</dbReference>
<feature type="compositionally biased region" description="Basic and acidic residues" evidence="3">
    <location>
        <begin position="212"/>
        <end position="230"/>
    </location>
</feature>
<dbReference type="EMBL" id="DRTT01000010">
    <property type="protein sequence ID" value="HHF97941.1"/>
    <property type="molecule type" value="Genomic_DNA"/>
</dbReference>
<dbReference type="GO" id="GO:0004252">
    <property type="term" value="F:serine-type endopeptidase activity"/>
    <property type="evidence" value="ECO:0007669"/>
    <property type="project" value="InterPro"/>
</dbReference>
<dbReference type="PANTHER" id="PTHR10381">
    <property type="entry name" value="ATP-DEPENDENT CLP PROTEASE PROTEOLYTIC SUBUNIT"/>
    <property type="match status" value="1"/>
</dbReference>
<dbReference type="AlphaFoldDB" id="A0A7V5HYU0"/>
<evidence type="ECO:0000256" key="1">
    <source>
        <dbReference type="ARBA" id="ARBA00007039"/>
    </source>
</evidence>
<comment type="similarity">
    <text evidence="1 2">Belongs to the peptidase S14 family.</text>
</comment>
<dbReference type="Proteomes" id="UP000886070">
    <property type="component" value="Unassembled WGS sequence"/>
</dbReference>
<dbReference type="InterPro" id="IPR001907">
    <property type="entry name" value="ClpP"/>
</dbReference>
<name>A0A7V5HYU0_UNCAE</name>
<feature type="region of interest" description="Disordered" evidence="3">
    <location>
        <begin position="212"/>
        <end position="243"/>
    </location>
</feature>
<feature type="compositionally biased region" description="Pro residues" evidence="3">
    <location>
        <begin position="234"/>
        <end position="243"/>
    </location>
</feature>
<dbReference type="InterPro" id="IPR023562">
    <property type="entry name" value="ClpP/TepA"/>
</dbReference>
<dbReference type="GO" id="GO:0006515">
    <property type="term" value="P:protein quality control for misfolded or incompletely synthesized proteins"/>
    <property type="evidence" value="ECO:0007669"/>
    <property type="project" value="TreeGrafter"/>
</dbReference>
<proteinExistence type="inferred from homology"/>
<protein>
    <recommendedName>
        <fullName evidence="2">ATP-dependent Clp protease proteolytic subunit</fullName>
    </recommendedName>
</protein>
<dbReference type="Pfam" id="PF00574">
    <property type="entry name" value="CLP_protease"/>
    <property type="match status" value="1"/>
</dbReference>
<accession>A0A7V5HYU0</accession>
<gene>
    <name evidence="4" type="ORF">ENL39_00430</name>
</gene>
<dbReference type="GO" id="GO:0009368">
    <property type="term" value="C:endopeptidase Clp complex"/>
    <property type="evidence" value="ECO:0007669"/>
    <property type="project" value="TreeGrafter"/>
</dbReference>
<dbReference type="PRINTS" id="PR00127">
    <property type="entry name" value="CLPPROTEASEP"/>
</dbReference>